<dbReference type="CDD" id="cd02440">
    <property type="entry name" value="AdoMet_MTases"/>
    <property type="match status" value="1"/>
</dbReference>
<evidence type="ECO:0000256" key="1">
    <source>
        <dbReference type="ARBA" id="ARBA00022603"/>
    </source>
</evidence>
<dbReference type="Gene3D" id="3.40.50.150">
    <property type="entry name" value="Vaccinia Virus protein VP39"/>
    <property type="match status" value="1"/>
</dbReference>
<keyword evidence="3" id="KW-0831">Ubiquinone biosynthesis</keyword>
<evidence type="ECO:0000259" key="5">
    <source>
        <dbReference type="Pfam" id="PF08241"/>
    </source>
</evidence>
<evidence type="ECO:0000256" key="3">
    <source>
        <dbReference type="ARBA" id="ARBA00022688"/>
    </source>
</evidence>
<dbReference type="GO" id="GO:0010420">
    <property type="term" value="F:polyprenyldihydroxybenzoate methyltransferase activity"/>
    <property type="evidence" value="ECO:0007669"/>
    <property type="project" value="InterPro"/>
</dbReference>
<gene>
    <name evidence="6" type="primary">ubiG_18</name>
    <name evidence="6" type="ORF">SDC9_57299</name>
</gene>
<name>A0A644X531_9ZZZZ</name>
<evidence type="ECO:0000256" key="4">
    <source>
        <dbReference type="ARBA" id="ARBA00022691"/>
    </source>
</evidence>
<sequence length="264" mass="29707">MRDPARSINNDLYNAEGDIWWQPNCPLFLMRSSVNPARIGYFKEILFRRIDPTGKKALEVGCGGGLLCEEIAKLGFEVTGIDPSSNSLNAAAGHAKTSGLDIRYRNGVGESLPFPDRSFDAVFCCDVLEHVRDVPTVISEISRVLKPGGCFLYDTLNRTFLSKLVAIKIAQDWKRWAFAPPEIHNWKMFIRPEELSELLEKNRLEWIENTGMQMNVTFPELLACLRRRVKGVITYQGLGEQIVLVQGGNTDIMYMGYAIKMGSV</sequence>
<reference evidence="6" key="1">
    <citation type="submission" date="2019-08" db="EMBL/GenBank/DDBJ databases">
        <authorList>
            <person name="Kucharzyk K."/>
            <person name="Murdoch R.W."/>
            <person name="Higgins S."/>
            <person name="Loffler F."/>
        </authorList>
    </citation>
    <scope>NUCLEOTIDE SEQUENCE</scope>
</reference>
<dbReference type="PANTHER" id="PTHR43464">
    <property type="entry name" value="METHYLTRANSFERASE"/>
    <property type="match status" value="1"/>
</dbReference>
<dbReference type="Pfam" id="PF08241">
    <property type="entry name" value="Methyltransf_11"/>
    <property type="match status" value="1"/>
</dbReference>
<keyword evidence="6" id="KW-0830">Ubiquinone</keyword>
<organism evidence="6">
    <name type="scientific">bioreactor metagenome</name>
    <dbReference type="NCBI Taxonomy" id="1076179"/>
    <lineage>
        <taxon>unclassified sequences</taxon>
        <taxon>metagenomes</taxon>
        <taxon>ecological metagenomes</taxon>
    </lineage>
</organism>
<evidence type="ECO:0000256" key="2">
    <source>
        <dbReference type="ARBA" id="ARBA00022679"/>
    </source>
</evidence>
<dbReference type="InterPro" id="IPR010233">
    <property type="entry name" value="UbiG_MeTrfase"/>
</dbReference>
<dbReference type="NCBIfam" id="TIGR01983">
    <property type="entry name" value="UbiG"/>
    <property type="match status" value="1"/>
</dbReference>
<dbReference type="InterPro" id="IPR029063">
    <property type="entry name" value="SAM-dependent_MTases_sf"/>
</dbReference>
<dbReference type="InterPro" id="IPR013216">
    <property type="entry name" value="Methyltransf_11"/>
</dbReference>
<accession>A0A644X531</accession>
<keyword evidence="4" id="KW-0949">S-adenosyl-L-methionine</keyword>
<dbReference type="GO" id="GO:0032259">
    <property type="term" value="P:methylation"/>
    <property type="evidence" value="ECO:0007669"/>
    <property type="project" value="UniProtKB-KW"/>
</dbReference>
<dbReference type="SUPFAM" id="SSF53335">
    <property type="entry name" value="S-adenosyl-L-methionine-dependent methyltransferases"/>
    <property type="match status" value="1"/>
</dbReference>
<proteinExistence type="predicted"/>
<keyword evidence="1 6" id="KW-0489">Methyltransferase</keyword>
<dbReference type="AlphaFoldDB" id="A0A644X531"/>
<comment type="caution">
    <text evidence="6">The sequence shown here is derived from an EMBL/GenBank/DDBJ whole genome shotgun (WGS) entry which is preliminary data.</text>
</comment>
<dbReference type="GO" id="GO:0061542">
    <property type="term" value="F:3-demethylubiquinol 3-O-methyltransferase activity"/>
    <property type="evidence" value="ECO:0007669"/>
    <property type="project" value="InterPro"/>
</dbReference>
<evidence type="ECO:0000313" key="6">
    <source>
        <dbReference type="EMBL" id="MPM10961.1"/>
    </source>
</evidence>
<keyword evidence="2 6" id="KW-0808">Transferase</keyword>
<dbReference type="PANTHER" id="PTHR43464:SF19">
    <property type="entry name" value="UBIQUINONE BIOSYNTHESIS O-METHYLTRANSFERASE, MITOCHONDRIAL"/>
    <property type="match status" value="1"/>
</dbReference>
<dbReference type="EMBL" id="VSSQ01001765">
    <property type="protein sequence ID" value="MPM10961.1"/>
    <property type="molecule type" value="Genomic_DNA"/>
</dbReference>
<feature type="domain" description="Methyltransferase type 11" evidence="5">
    <location>
        <begin position="58"/>
        <end position="152"/>
    </location>
</feature>
<dbReference type="EC" id="2.1.1.222" evidence="6"/>
<protein>
    <submittedName>
        <fullName evidence="6">Ubiquinone biosynthesis O-methyltransferase</fullName>
        <ecNumber evidence="6">2.1.1.222</ecNumber>
    </submittedName>
</protein>
<dbReference type="GO" id="GO:0102208">
    <property type="term" value="F:2-polyprenyl-6-hydroxyphenol methylase activity"/>
    <property type="evidence" value="ECO:0007669"/>
    <property type="project" value="UniProtKB-EC"/>
</dbReference>